<dbReference type="GO" id="GO:0000428">
    <property type="term" value="C:DNA-directed RNA polymerase complex"/>
    <property type="evidence" value="ECO:0007669"/>
    <property type="project" value="UniProtKB-KW"/>
</dbReference>
<keyword evidence="4 5" id="KW-0804">Transcription</keyword>
<accession>A0A0R2D0T1</accession>
<evidence type="ECO:0000256" key="4">
    <source>
        <dbReference type="ARBA" id="ARBA00023163"/>
    </source>
</evidence>
<evidence type="ECO:0000256" key="1">
    <source>
        <dbReference type="ARBA" id="ARBA00022478"/>
    </source>
</evidence>
<gene>
    <name evidence="5" type="primary">rpoY</name>
    <name evidence="6" type="ORF">FC56_GL000037</name>
</gene>
<proteinExistence type="inferred from homology"/>
<comment type="subunit">
    <text evidence="5">RNAP is composed of a core of 2 alpha, a beta and a beta' subunit. The core is associated with a delta subunit, and at least one of epsilon or omega. When a sigma factor is associated with the core the holoenzyme is formed, which can initiate transcription.</text>
</comment>
<comment type="catalytic activity">
    <reaction evidence="5">
        <text>RNA(n) + a ribonucleoside 5'-triphosphate = RNA(n+1) + diphosphate</text>
        <dbReference type="Rhea" id="RHEA:21248"/>
        <dbReference type="Rhea" id="RHEA-COMP:14527"/>
        <dbReference type="Rhea" id="RHEA-COMP:17342"/>
        <dbReference type="ChEBI" id="CHEBI:33019"/>
        <dbReference type="ChEBI" id="CHEBI:61557"/>
        <dbReference type="ChEBI" id="CHEBI:140395"/>
        <dbReference type="EC" id="2.7.7.6"/>
    </reaction>
</comment>
<comment type="caution">
    <text evidence="6">The sequence shown here is derived from an EMBL/GenBank/DDBJ whole genome shotgun (WGS) entry which is preliminary data.</text>
</comment>
<dbReference type="Proteomes" id="UP000051256">
    <property type="component" value="Unassembled WGS sequence"/>
</dbReference>
<name>A0A0R2D0T1_9LACO</name>
<dbReference type="RefSeq" id="WP_056977989.1">
    <property type="nucleotide sequence ID" value="NZ_AYZR01000007.1"/>
</dbReference>
<dbReference type="PATRIC" id="fig|1423802.4.peg.38"/>
<protein>
    <recommendedName>
        <fullName evidence="5">DNA-directed RNA polymerase subunit epsilon</fullName>
        <shortName evidence="5">RNAP epsilon subunit</shortName>
        <ecNumber evidence="5">2.7.7.6</ecNumber>
    </recommendedName>
    <alternativeName>
        <fullName evidence="5">RNA polymerase epsilon subunit</fullName>
    </alternativeName>
    <alternativeName>
        <fullName evidence="5">Transcriptase subunit epsilon</fullName>
    </alternativeName>
</protein>
<comment type="function">
    <text evidence="5">A non-essential component of RNA polymerase (RNAP).</text>
</comment>
<comment type="similarity">
    <text evidence="5">Belongs to the RNA polymerase subunit epsilon family.</text>
</comment>
<sequence>MIFKVLYQKDKIETPRRETTLSLYLEAETEVDARSIVQENTDYNIEYIEPLQGKHLEYEQQSPDFKLTEFN</sequence>
<reference evidence="6 7" key="1">
    <citation type="journal article" date="2015" name="Genome Announc.">
        <title>Expanding the biotechnology potential of lactobacilli through comparative genomics of 213 strains and associated genera.</title>
        <authorList>
            <person name="Sun Z."/>
            <person name="Harris H.M."/>
            <person name="McCann A."/>
            <person name="Guo C."/>
            <person name="Argimon S."/>
            <person name="Zhang W."/>
            <person name="Yang X."/>
            <person name="Jeffery I.B."/>
            <person name="Cooney J.C."/>
            <person name="Kagawa T.F."/>
            <person name="Liu W."/>
            <person name="Song Y."/>
            <person name="Salvetti E."/>
            <person name="Wrobel A."/>
            <person name="Rasinkangas P."/>
            <person name="Parkhill J."/>
            <person name="Rea M.C."/>
            <person name="O'Sullivan O."/>
            <person name="Ritari J."/>
            <person name="Douillard F.P."/>
            <person name="Paul Ross R."/>
            <person name="Yang R."/>
            <person name="Briner A.E."/>
            <person name="Felis G.E."/>
            <person name="de Vos W.M."/>
            <person name="Barrangou R."/>
            <person name="Klaenhammer T.R."/>
            <person name="Caufield P.W."/>
            <person name="Cui Y."/>
            <person name="Zhang H."/>
            <person name="O'Toole P.W."/>
        </authorList>
    </citation>
    <scope>NUCLEOTIDE SEQUENCE [LARGE SCALE GENOMIC DNA]</scope>
    <source>
        <strain evidence="6 7">DSM 24302</strain>
    </source>
</reference>
<dbReference type="GO" id="GO:0003899">
    <property type="term" value="F:DNA-directed RNA polymerase activity"/>
    <property type="evidence" value="ECO:0007669"/>
    <property type="project" value="UniProtKB-UniRule"/>
</dbReference>
<dbReference type="GO" id="GO:0006351">
    <property type="term" value="P:DNA-templated transcription"/>
    <property type="evidence" value="ECO:0007669"/>
    <property type="project" value="UniProtKB-UniRule"/>
</dbReference>
<dbReference type="AlphaFoldDB" id="A0A0R2D0T1"/>
<keyword evidence="1 5" id="KW-0240">DNA-directed RNA polymerase</keyword>
<evidence type="ECO:0000256" key="2">
    <source>
        <dbReference type="ARBA" id="ARBA00022679"/>
    </source>
</evidence>
<organism evidence="6 7">
    <name type="scientific">Lentilactobacillus senioris DSM 24302 = JCM 17472</name>
    <dbReference type="NCBI Taxonomy" id="1423802"/>
    <lineage>
        <taxon>Bacteria</taxon>
        <taxon>Bacillati</taxon>
        <taxon>Bacillota</taxon>
        <taxon>Bacilli</taxon>
        <taxon>Lactobacillales</taxon>
        <taxon>Lactobacillaceae</taxon>
        <taxon>Lentilactobacillus</taxon>
    </lineage>
</organism>
<evidence type="ECO:0000256" key="5">
    <source>
        <dbReference type="HAMAP-Rule" id="MF_01553"/>
    </source>
</evidence>
<dbReference type="STRING" id="1423802.FC56_GL000037"/>
<evidence type="ECO:0000313" key="7">
    <source>
        <dbReference type="Proteomes" id="UP000051256"/>
    </source>
</evidence>
<dbReference type="GO" id="GO:0003677">
    <property type="term" value="F:DNA binding"/>
    <property type="evidence" value="ECO:0007669"/>
    <property type="project" value="UniProtKB-UniRule"/>
</dbReference>
<keyword evidence="7" id="KW-1185">Reference proteome</keyword>
<keyword evidence="2 5" id="KW-0808">Transferase</keyword>
<dbReference type="HAMAP" id="MF_01553">
    <property type="entry name" value="RNApol_bact_RpoY"/>
    <property type="match status" value="1"/>
</dbReference>
<dbReference type="EMBL" id="AYZR01000007">
    <property type="protein sequence ID" value="KRM94057.1"/>
    <property type="molecule type" value="Genomic_DNA"/>
</dbReference>
<dbReference type="Gene3D" id="3.10.20.730">
    <property type="entry name" value="RNAP, epsilon subunit-like"/>
    <property type="match status" value="1"/>
</dbReference>
<dbReference type="Pfam" id="PF07288">
    <property type="entry name" value="RpoY"/>
    <property type="match status" value="1"/>
</dbReference>
<evidence type="ECO:0000313" key="6">
    <source>
        <dbReference type="EMBL" id="KRM94057.1"/>
    </source>
</evidence>
<keyword evidence="3 5" id="KW-0548">Nucleotidyltransferase</keyword>
<dbReference type="EC" id="2.7.7.6" evidence="5"/>
<dbReference type="InterPro" id="IPR009907">
    <property type="entry name" value="RpoY"/>
</dbReference>
<evidence type="ECO:0000256" key="3">
    <source>
        <dbReference type="ARBA" id="ARBA00022695"/>
    </source>
</evidence>
<dbReference type="NCBIfam" id="NF010188">
    <property type="entry name" value="PRK13667.1"/>
    <property type="match status" value="1"/>
</dbReference>